<dbReference type="Pfam" id="PF13400">
    <property type="entry name" value="Tad"/>
    <property type="match status" value="1"/>
</dbReference>
<dbReference type="Proteomes" id="UP000831304">
    <property type="component" value="Chromosome"/>
</dbReference>
<dbReference type="InterPro" id="IPR028087">
    <property type="entry name" value="Tad_N"/>
</dbReference>
<proteinExistence type="predicted"/>
<feature type="domain" description="Putative Flp pilus-assembly TadG-like N-terminal" evidence="1">
    <location>
        <begin position="4"/>
        <end position="41"/>
    </location>
</feature>
<protein>
    <recommendedName>
        <fullName evidence="1">Putative Flp pilus-assembly TadG-like N-terminal domain-containing protein</fullName>
    </recommendedName>
</protein>
<evidence type="ECO:0000313" key="3">
    <source>
        <dbReference type="Proteomes" id="UP000831304"/>
    </source>
</evidence>
<organism evidence="2 3">
    <name type="scientific">Agromyces soli</name>
    <dbReference type="NCBI Taxonomy" id="659012"/>
    <lineage>
        <taxon>Bacteria</taxon>
        <taxon>Bacillati</taxon>
        <taxon>Actinomycetota</taxon>
        <taxon>Actinomycetes</taxon>
        <taxon>Micrococcales</taxon>
        <taxon>Microbacteriaceae</taxon>
        <taxon>Agromyces</taxon>
    </lineage>
</organism>
<reference evidence="2 3" key="1">
    <citation type="submission" date="2022-03" db="EMBL/GenBank/DDBJ databases">
        <title>Agromyces sp. isolated from the gut of P. brevitarsis seulensis larvae.</title>
        <authorList>
            <person name="Won M."/>
            <person name="Kwon S.-W."/>
        </authorList>
    </citation>
    <scope>NUCLEOTIDE SEQUENCE [LARGE SCALE GENOMIC DNA]</scope>
    <source>
        <strain evidence="2 3">KACC 16215</strain>
    </source>
</reference>
<accession>A0ABY4B1S7</accession>
<name>A0ABY4B1S7_9MICO</name>
<dbReference type="RefSeq" id="WP_243570821.1">
    <property type="nucleotide sequence ID" value="NZ_CP094533.1"/>
</dbReference>
<gene>
    <name evidence="2" type="ORF">MTP13_11900</name>
</gene>
<sequence length="133" mass="13984">MFGFALLALAVVLVVVSASSLYLERKRLLDLADGAALNAADAWAISDAVADAGGVRVEAEHRAMREAAEEYLAQIGPTDVALVAVESRDGTSATVRLRGVWRAPVSSGLLPIEVEVEVESTARSVFHVPTEPG</sequence>
<evidence type="ECO:0000259" key="1">
    <source>
        <dbReference type="Pfam" id="PF13400"/>
    </source>
</evidence>
<keyword evidence="3" id="KW-1185">Reference proteome</keyword>
<evidence type="ECO:0000313" key="2">
    <source>
        <dbReference type="EMBL" id="UOE27966.1"/>
    </source>
</evidence>
<dbReference type="EMBL" id="CP094533">
    <property type="protein sequence ID" value="UOE27966.1"/>
    <property type="molecule type" value="Genomic_DNA"/>
</dbReference>